<name>A0A0V0SKC0_9BILA</name>
<comment type="caution">
    <text evidence="9">The sequence shown here is derived from an EMBL/GenBank/DDBJ whole genome shotgun (WGS) entry which is preliminary data.</text>
</comment>
<keyword evidence="5" id="KW-0677">Repeat</keyword>
<dbReference type="FunFam" id="3.30.70.330:FF:000025">
    <property type="entry name" value="RNA-binding protein Musashi homolog 2 isoform X1"/>
    <property type="match status" value="1"/>
</dbReference>
<evidence type="ECO:0000256" key="4">
    <source>
        <dbReference type="ARBA" id="ARBA00022553"/>
    </source>
</evidence>
<dbReference type="GO" id="GO:0006417">
    <property type="term" value="P:regulation of translation"/>
    <property type="evidence" value="ECO:0007669"/>
    <property type="project" value="TreeGrafter"/>
</dbReference>
<dbReference type="Proteomes" id="UP000054630">
    <property type="component" value="Unassembled WGS sequence"/>
</dbReference>
<dbReference type="Gene3D" id="3.30.70.330">
    <property type="match status" value="2"/>
</dbReference>
<evidence type="ECO:0000256" key="3">
    <source>
        <dbReference type="ARBA" id="ARBA00022490"/>
    </source>
</evidence>
<protein>
    <submittedName>
        <fullName evidence="9">RNA-binding protein Musashi-like protein Rbp6</fullName>
    </submittedName>
</protein>
<dbReference type="STRING" id="6336.A0A0V0SKC0"/>
<proteinExistence type="inferred from homology"/>
<dbReference type="PANTHER" id="PTHR48032:SF18">
    <property type="entry name" value="RRM DOMAIN-CONTAINING PROTEIN"/>
    <property type="match status" value="1"/>
</dbReference>
<dbReference type="InterPro" id="IPR034126">
    <property type="entry name" value="MSI_RRM2"/>
</dbReference>
<accession>A0A0V0SKC0</accession>
<dbReference type="SUPFAM" id="SSF54928">
    <property type="entry name" value="RNA-binding domain, RBD"/>
    <property type="match status" value="2"/>
</dbReference>
<comment type="similarity">
    <text evidence="2">Belongs to the Musashi family.</text>
</comment>
<gene>
    <name evidence="9" type="primary">Msi2</name>
    <name evidence="9" type="ORF">T07_9427</name>
</gene>
<sequence>MSSENLSSPASETVEAIEDPGKMFIGGLSWQTSVDSLRQYFMQFGEVTESVVMRDPNTKKARGFGFIKFADAASVDKVLNHQAHELDGKKIDPKVAFPKRIQPKMVTRTKKIFVGGLSASTTLEDMKNYFTQYGRIEDSMLMFDKSTNRHRGFGFITFDNEDVVEKVVEIHFHEINGKMVECKKAQPKEVMLPVQIAKNRAFSRKFYGGLADLYGNYSPTFSPRFGYRSCFYYPPGLYSYFISPSDKYFTDIAFSAQLAVANGRPDLARTMLNASYAGGYMSPASPSAQHGFTTAAGHTAATQAVDIYSAGGTPELASYITAPAPLLTAAYNGYH</sequence>
<feature type="domain" description="RRM" evidence="8">
    <location>
        <begin position="21"/>
        <end position="100"/>
    </location>
</feature>
<dbReference type="OrthoDB" id="1875751at2759"/>
<organism evidence="9 10">
    <name type="scientific">Trichinella nelsoni</name>
    <dbReference type="NCBI Taxonomy" id="6336"/>
    <lineage>
        <taxon>Eukaryota</taxon>
        <taxon>Metazoa</taxon>
        <taxon>Ecdysozoa</taxon>
        <taxon>Nematoda</taxon>
        <taxon>Enoplea</taxon>
        <taxon>Dorylaimia</taxon>
        <taxon>Trichinellida</taxon>
        <taxon>Trichinellidae</taxon>
        <taxon>Trichinella</taxon>
    </lineage>
</organism>
<dbReference type="EMBL" id="JYDL01000004">
    <property type="protein sequence ID" value="KRX27312.1"/>
    <property type="molecule type" value="Genomic_DNA"/>
</dbReference>
<dbReference type="CDD" id="cd12323">
    <property type="entry name" value="RRM2_MSI"/>
    <property type="match status" value="1"/>
</dbReference>
<keyword evidence="4" id="KW-0597">Phosphoprotein</keyword>
<comment type="subcellular location">
    <subcellularLocation>
        <location evidence="1">Cytoplasm</location>
    </subcellularLocation>
</comment>
<evidence type="ECO:0000313" key="10">
    <source>
        <dbReference type="Proteomes" id="UP000054630"/>
    </source>
</evidence>
<feature type="domain" description="RRM" evidence="8">
    <location>
        <begin position="110"/>
        <end position="199"/>
    </location>
</feature>
<keyword evidence="6 7" id="KW-0694">RNA-binding</keyword>
<reference evidence="9 10" key="1">
    <citation type="submission" date="2015-01" db="EMBL/GenBank/DDBJ databases">
        <title>Evolution of Trichinella species and genotypes.</title>
        <authorList>
            <person name="Korhonen P.K."/>
            <person name="Edoardo P."/>
            <person name="Giuseppe L.R."/>
            <person name="Gasser R.B."/>
        </authorList>
    </citation>
    <scope>NUCLEOTIDE SEQUENCE [LARGE SCALE GENOMIC DNA]</scope>
    <source>
        <strain evidence="9">ISS37</strain>
    </source>
</reference>
<evidence type="ECO:0000256" key="2">
    <source>
        <dbReference type="ARBA" id="ARBA00006635"/>
    </source>
</evidence>
<dbReference type="Pfam" id="PF00076">
    <property type="entry name" value="RRM_1"/>
    <property type="match status" value="2"/>
</dbReference>
<dbReference type="GO" id="GO:0005737">
    <property type="term" value="C:cytoplasm"/>
    <property type="evidence" value="ECO:0007669"/>
    <property type="project" value="UniProtKB-SubCell"/>
</dbReference>
<dbReference type="PROSITE" id="PS50102">
    <property type="entry name" value="RRM"/>
    <property type="match status" value="2"/>
</dbReference>
<evidence type="ECO:0000313" key="9">
    <source>
        <dbReference type="EMBL" id="KRX27312.1"/>
    </source>
</evidence>
<dbReference type="GO" id="GO:0003729">
    <property type="term" value="F:mRNA binding"/>
    <property type="evidence" value="ECO:0007669"/>
    <property type="project" value="TreeGrafter"/>
</dbReference>
<dbReference type="InterPro" id="IPR035979">
    <property type="entry name" value="RBD_domain_sf"/>
</dbReference>
<dbReference type="SMART" id="SM00360">
    <property type="entry name" value="RRM"/>
    <property type="match status" value="2"/>
</dbReference>
<dbReference type="FunFam" id="3.30.70.330:FF:000020">
    <property type="entry name" value="RNA-binding protein Musashi homolog 2 isoform X1"/>
    <property type="match status" value="1"/>
</dbReference>
<evidence type="ECO:0000256" key="1">
    <source>
        <dbReference type="ARBA" id="ARBA00004496"/>
    </source>
</evidence>
<dbReference type="InterPro" id="IPR012677">
    <property type="entry name" value="Nucleotide-bd_a/b_plait_sf"/>
</dbReference>
<dbReference type="AlphaFoldDB" id="A0A0V0SKC0"/>
<evidence type="ECO:0000256" key="7">
    <source>
        <dbReference type="PROSITE-ProRule" id="PRU00176"/>
    </source>
</evidence>
<dbReference type="InterPro" id="IPR000504">
    <property type="entry name" value="RRM_dom"/>
</dbReference>
<dbReference type="PANTHER" id="PTHR48032">
    <property type="entry name" value="RNA-BINDING PROTEIN MUSASHI HOMOLOG RBP6"/>
    <property type="match status" value="1"/>
</dbReference>
<evidence type="ECO:0000256" key="6">
    <source>
        <dbReference type="ARBA" id="ARBA00022884"/>
    </source>
</evidence>
<evidence type="ECO:0000256" key="5">
    <source>
        <dbReference type="ARBA" id="ARBA00022737"/>
    </source>
</evidence>
<evidence type="ECO:0000259" key="8">
    <source>
        <dbReference type="PROSITE" id="PS50102"/>
    </source>
</evidence>
<keyword evidence="3" id="KW-0963">Cytoplasm</keyword>
<keyword evidence="10" id="KW-1185">Reference proteome</keyword>